<dbReference type="SUPFAM" id="SSF52954">
    <property type="entry name" value="Class II aaRS ABD-related"/>
    <property type="match status" value="1"/>
</dbReference>
<evidence type="ECO:0000256" key="8">
    <source>
        <dbReference type="ARBA" id="ARBA00023146"/>
    </source>
</evidence>
<dbReference type="CDD" id="cd00779">
    <property type="entry name" value="ProRS_core_prok"/>
    <property type="match status" value="1"/>
</dbReference>
<comment type="domain">
    <text evidence="10">Consists of three domains: the N-terminal catalytic domain, the editing domain and the C-terminal anticodon-binding domain.</text>
</comment>
<dbReference type="NCBIfam" id="NF006625">
    <property type="entry name" value="PRK09194.1"/>
    <property type="match status" value="1"/>
</dbReference>
<dbReference type="HAMAP" id="MF_01569">
    <property type="entry name" value="Pro_tRNA_synth_type1"/>
    <property type="match status" value="1"/>
</dbReference>
<dbReference type="InterPro" id="IPR050062">
    <property type="entry name" value="Pro-tRNA_synthetase"/>
</dbReference>
<evidence type="ECO:0000256" key="6">
    <source>
        <dbReference type="ARBA" id="ARBA00022840"/>
    </source>
</evidence>
<dbReference type="CDD" id="cd00861">
    <property type="entry name" value="ProRS_anticodon_short"/>
    <property type="match status" value="1"/>
</dbReference>
<dbReference type="Gene3D" id="3.90.960.10">
    <property type="entry name" value="YbaK/aminoacyl-tRNA synthetase-associated domain"/>
    <property type="match status" value="1"/>
</dbReference>
<dbReference type="InterPro" id="IPR045864">
    <property type="entry name" value="aa-tRNA-synth_II/BPL/LPL"/>
</dbReference>
<dbReference type="Gene3D" id="3.30.930.10">
    <property type="entry name" value="Bira Bifunctional Protein, Domain 2"/>
    <property type="match status" value="2"/>
</dbReference>
<dbReference type="GO" id="GO:0002161">
    <property type="term" value="F:aminoacyl-tRNA deacylase activity"/>
    <property type="evidence" value="ECO:0007669"/>
    <property type="project" value="InterPro"/>
</dbReference>
<comment type="catalytic activity">
    <reaction evidence="9 10">
        <text>tRNA(Pro) + L-proline + ATP = L-prolyl-tRNA(Pro) + AMP + diphosphate</text>
        <dbReference type="Rhea" id="RHEA:14305"/>
        <dbReference type="Rhea" id="RHEA-COMP:9700"/>
        <dbReference type="Rhea" id="RHEA-COMP:9702"/>
        <dbReference type="ChEBI" id="CHEBI:30616"/>
        <dbReference type="ChEBI" id="CHEBI:33019"/>
        <dbReference type="ChEBI" id="CHEBI:60039"/>
        <dbReference type="ChEBI" id="CHEBI:78442"/>
        <dbReference type="ChEBI" id="CHEBI:78532"/>
        <dbReference type="ChEBI" id="CHEBI:456215"/>
        <dbReference type="EC" id="6.1.1.15"/>
    </reaction>
</comment>
<proteinExistence type="inferred from homology"/>
<keyword evidence="3 10" id="KW-0963">Cytoplasm</keyword>
<dbReference type="SUPFAM" id="SSF55826">
    <property type="entry name" value="YbaK/ProRS associated domain"/>
    <property type="match status" value="1"/>
</dbReference>
<dbReference type="PRINTS" id="PR01046">
    <property type="entry name" value="TRNASYNTHPRO"/>
</dbReference>
<keyword evidence="4 10" id="KW-0436">Ligase</keyword>
<dbReference type="STRING" id="237610.BJP27_21535"/>
<dbReference type="FunFam" id="3.30.930.10:FF:000043">
    <property type="entry name" value="Proline--tRNA ligase"/>
    <property type="match status" value="1"/>
</dbReference>
<keyword evidence="6 10" id="KW-0067">ATP-binding</keyword>
<organism evidence="12 13">
    <name type="scientific">Pseudomonas oryzihabitans</name>
    <dbReference type="NCBI Taxonomy" id="47885"/>
    <lineage>
        <taxon>Bacteria</taxon>
        <taxon>Pseudomonadati</taxon>
        <taxon>Pseudomonadota</taxon>
        <taxon>Gammaproteobacteria</taxon>
        <taxon>Pseudomonadales</taxon>
        <taxon>Pseudomonadaceae</taxon>
        <taxon>Pseudomonas</taxon>
    </lineage>
</organism>
<dbReference type="Pfam" id="PF03129">
    <property type="entry name" value="HGTP_anticodon"/>
    <property type="match status" value="1"/>
</dbReference>
<evidence type="ECO:0000313" key="13">
    <source>
        <dbReference type="Proteomes" id="UP000183046"/>
    </source>
</evidence>
<dbReference type="InterPro" id="IPR036754">
    <property type="entry name" value="YbaK/aa-tRNA-synt-asso_dom_sf"/>
</dbReference>
<dbReference type="NCBIfam" id="TIGR00409">
    <property type="entry name" value="proS_fam_II"/>
    <property type="match status" value="1"/>
</dbReference>
<dbReference type="OrthoDB" id="9809052at2"/>
<comment type="caution">
    <text evidence="12">The sequence shown here is derived from an EMBL/GenBank/DDBJ whole genome shotgun (WGS) entry which is preliminary data.</text>
</comment>
<dbReference type="PIRSF" id="PIRSF001535">
    <property type="entry name" value="ProRS_1"/>
    <property type="match status" value="1"/>
</dbReference>
<evidence type="ECO:0000256" key="4">
    <source>
        <dbReference type="ARBA" id="ARBA00022598"/>
    </source>
</evidence>
<dbReference type="InterPro" id="IPR006195">
    <property type="entry name" value="aa-tRNA-synth_II"/>
</dbReference>
<dbReference type="eggNOG" id="COG0442">
    <property type="taxonomic scope" value="Bacteria"/>
</dbReference>
<dbReference type="FunFam" id="3.90.960.10:FF:000001">
    <property type="entry name" value="Proline--tRNA ligase"/>
    <property type="match status" value="1"/>
</dbReference>
<evidence type="ECO:0000259" key="11">
    <source>
        <dbReference type="PROSITE" id="PS50862"/>
    </source>
</evidence>
<dbReference type="GO" id="GO:0006433">
    <property type="term" value="P:prolyl-tRNA aminoacylation"/>
    <property type="evidence" value="ECO:0007669"/>
    <property type="project" value="UniProtKB-UniRule"/>
</dbReference>
<sequence length="568" mass="62558">MRTSQFLLSTLKETPSDAVVISHQLLLRAGMIRKLASGLYTWLPLGLRVLRKVEAVVREEMNATGALEVLMPAIQPAELWQESGRWEQYGPELLRLKDRHQRDFCVGPTHEEVITDLMRNELNSYKQLPINLYQIQTKFRDEIRPRFGLMRGREFVMKDAYSFHLNQASLQETYDAMYQAYCNVFSRLGLNFRPVQADNGSIGGSGSHEFHVLAGSGEDDIAFSDTSEYAANIEKAEALPRETARGAATEELRLVDTPDTKTIADLVEKFGLAIEKTVKTLVVRGAEEGTLVALVVRGDHELNEIKAANLPEVASPLVFATEPEIRAAIGASPGSLGPMNLSIPCIVDRSVALMSDFGIGANQEDKHYFGVNWERDLPLPQVADLRNVVAGDPSPDGQGTLVIKRGIEVGHIFQLGTKYSEAMKLSVLGEEGKPTTLTMGCYGIGVSRVVAAAIEQNHDERGIRWPAALAPFQIALVPMKYENAAVKEATDRLYGELKAAGFDVLLDDRDKKTSPGVKFADMELIGIPHRLVVGERGLNEGLVEYKGRTDSDSQNVALAEIVGFLKAR</sequence>
<keyword evidence="7 10" id="KW-0648">Protein biosynthesis</keyword>
<gene>
    <name evidence="10" type="primary">proS</name>
    <name evidence="12" type="ORF">SAMN05216279_109189</name>
</gene>
<evidence type="ECO:0000256" key="2">
    <source>
        <dbReference type="ARBA" id="ARBA00011738"/>
    </source>
</evidence>
<dbReference type="InterPro" id="IPR023717">
    <property type="entry name" value="Pro-tRNA-Synthase_IIa_type1"/>
</dbReference>
<dbReference type="Gene3D" id="3.40.50.800">
    <property type="entry name" value="Anticodon-binding domain"/>
    <property type="match status" value="1"/>
</dbReference>
<evidence type="ECO:0000256" key="3">
    <source>
        <dbReference type="ARBA" id="ARBA00022490"/>
    </source>
</evidence>
<dbReference type="InterPro" id="IPR002314">
    <property type="entry name" value="aa-tRNA-synt_IIb"/>
</dbReference>
<dbReference type="Pfam" id="PF04073">
    <property type="entry name" value="tRNA_edit"/>
    <property type="match status" value="1"/>
</dbReference>
<dbReference type="InterPro" id="IPR044140">
    <property type="entry name" value="ProRS_anticodon_short"/>
</dbReference>
<reference evidence="13" key="1">
    <citation type="submission" date="2016-10" db="EMBL/GenBank/DDBJ databases">
        <authorList>
            <person name="de Groot N.N."/>
        </authorList>
    </citation>
    <scope>NUCLEOTIDE SEQUENCE [LARGE SCALE GENOMIC DNA]</scope>
    <source>
        <strain evidence="13">DSM 15758</strain>
    </source>
</reference>
<dbReference type="InterPro" id="IPR036621">
    <property type="entry name" value="Anticodon-bd_dom_sf"/>
</dbReference>
<keyword evidence="5 10" id="KW-0547">Nucleotide-binding</keyword>
<dbReference type="GO" id="GO:0005524">
    <property type="term" value="F:ATP binding"/>
    <property type="evidence" value="ECO:0007669"/>
    <property type="project" value="UniProtKB-UniRule"/>
</dbReference>
<dbReference type="InterPro" id="IPR002316">
    <property type="entry name" value="Pro-tRNA-ligase_IIa"/>
</dbReference>
<comment type="similarity">
    <text evidence="10">Belongs to the class-II aminoacyl-tRNA synthetase family. ProS type 1 subfamily.</text>
</comment>
<dbReference type="PROSITE" id="PS50862">
    <property type="entry name" value="AA_TRNA_LIGASE_II"/>
    <property type="match status" value="1"/>
</dbReference>
<dbReference type="InterPro" id="IPR004154">
    <property type="entry name" value="Anticodon-bd"/>
</dbReference>
<dbReference type="InterPro" id="IPR033730">
    <property type="entry name" value="ProRS_core_prok"/>
</dbReference>
<name>A0A1G5P5C5_9PSED</name>
<keyword evidence="8 10" id="KW-0030">Aminoacyl-tRNA synthetase</keyword>
<evidence type="ECO:0000256" key="5">
    <source>
        <dbReference type="ARBA" id="ARBA00022741"/>
    </source>
</evidence>
<comment type="function">
    <text evidence="10">Catalyzes the attachment of proline to tRNA(Pro) in a two-step reaction: proline is first activated by ATP to form Pro-AMP and then transferred to the acceptor end of tRNA(Pro). As ProRS can inadvertently accommodate and process non-cognate amino acids such as alanine and cysteine, to avoid such errors it has two additional distinct editing activities against alanine. One activity is designated as 'pretransfer' editing and involves the tRNA(Pro)-independent hydrolysis of activated Ala-AMP. The other activity is designated 'posttransfer' editing and involves deacylation of mischarged Ala-tRNA(Pro). The misacylated Cys-tRNA(Pro) is not edited by ProRS.</text>
</comment>
<dbReference type="SUPFAM" id="SSF55681">
    <property type="entry name" value="Class II aaRS and biotin synthetases"/>
    <property type="match status" value="1"/>
</dbReference>
<dbReference type="FunFam" id="3.30.930.10:FF:000097">
    <property type="entry name" value="Proline--tRNA ligase"/>
    <property type="match status" value="1"/>
</dbReference>
<dbReference type="AlphaFoldDB" id="A0A1G5P5C5"/>
<accession>A0A1G5P5C5</accession>
<dbReference type="InterPro" id="IPR004500">
    <property type="entry name" value="Pro-tRNA-synth_IIa_bac-type"/>
</dbReference>
<dbReference type="PANTHER" id="PTHR42753:SF2">
    <property type="entry name" value="PROLINE--TRNA LIGASE"/>
    <property type="match status" value="1"/>
</dbReference>
<dbReference type="GO" id="GO:0004827">
    <property type="term" value="F:proline-tRNA ligase activity"/>
    <property type="evidence" value="ECO:0007669"/>
    <property type="project" value="UniProtKB-UniRule"/>
</dbReference>
<dbReference type="CDD" id="cd04334">
    <property type="entry name" value="ProRS-INS"/>
    <property type="match status" value="1"/>
</dbReference>
<dbReference type="PANTHER" id="PTHR42753">
    <property type="entry name" value="MITOCHONDRIAL RIBOSOME PROTEIN L39/PROLYL-TRNA LIGASE FAMILY MEMBER"/>
    <property type="match status" value="1"/>
</dbReference>
<comment type="subcellular location">
    <subcellularLocation>
        <location evidence="1 10">Cytoplasm</location>
    </subcellularLocation>
</comment>
<dbReference type="RefSeq" id="WP_074584449.1">
    <property type="nucleotide sequence ID" value="NZ_CP189647.1"/>
</dbReference>
<protein>
    <recommendedName>
        <fullName evidence="10">Proline--tRNA ligase</fullName>
        <ecNumber evidence="10">6.1.1.15</ecNumber>
    </recommendedName>
    <alternativeName>
        <fullName evidence="10">Prolyl-tRNA synthetase</fullName>
        <shortName evidence="10">ProRS</shortName>
    </alternativeName>
</protein>
<dbReference type="Proteomes" id="UP000183046">
    <property type="component" value="Unassembled WGS sequence"/>
</dbReference>
<dbReference type="GO" id="GO:0005829">
    <property type="term" value="C:cytosol"/>
    <property type="evidence" value="ECO:0007669"/>
    <property type="project" value="TreeGrafter"/>
</dbReference>
<dbReference type="EMBL" id="FMWB01000009">
    <property type="protein sequence ID" value="SCZ44717.1"/>
    <property type="molecule type" value="Genomic_DNA"/>
</dbReference>
<evidence type="ECO:0000256" key="7">
    <source>
        <dbReference type="ARBA" id="ARBA00022917"/>
    </source>
</evidence>
<feature type="domain" description="Aminoacyl-transfer RNA synthetases class-II family profile" evidence="11">
    <location>
        <begin position="38"/>
        <end position="466"/>
    </location>
</feature>
<evidence type="ECO:0000313" key="12">
    <source>
        <dbReference type="EMBL" id="SCZ44717.1"/>
    </source>
</evidence>
<dbReference type="EC" id="6.1.1.15" evidence="10"/>
<dbReference type="InterPro" id="IPR007214">
    <property type="entry name" value="YbaK/aa-tRNA-synth-assoc-dom"/>
</dbReference>
<comment type="subunit">
    <text evidence="2 10">Homodimer.</text>
</comment>
<evidence type="ECO:0000256" key="1">
    <source>
        <dbReference type="ARBA" id="ARBA00004496"/>
    </source>
</evidence>
<dbReference type="Pfam" id="PF00587">
    <property type="entry name" value="tRNA-synt_2b"/>
    <property type="match status" value="1"/>
</dbReference>
<evidence type="ECO:0000256" key="10">
    <source>
        <dbReference type="HAMAP-Rule" id="MF_01569"/>
    </source>
</evidence>
<evidence type="ECO:0000256" key="9">
    <source>
        <dbReference type="ARBA" id="ARBA00047671"/>
    </source>
</evidence>